<keyword evidence="3" id="KW-0862">Zinc</keyword>
<proteinExistence type="inferred from homology"/>
<keyword evidence="2" id="KW-0479">Metal-binding</keyword>
<evidence type="ECO:0000256" key="1">
    <source>
        <dbReference type="ARBA" id="ARBA00005495"/>
    </source>
</evidence>
<dbReference type="Proteomes" id="UP001549313">
    <property type="component" value="Unassembled WGS sequence"/>
</dbReference>
<dbReference type="InterPro" id="IPR011057">
    <property type="entry name" value="Mss4-like_sf"/>
</dbReference>
<keyword evidence="7" id="KW-1185">Reference proteome</keyword>
<comment type="caution">
    <text evidence="6">The sequence shown here is derived from an EMBL/GenBank/DDBJ whole genome shotgun (WGS) entry which is preliminary data.</text>
</comment>
<evidence type="ECO:0000256" key="3">
    <source>
        <dbReference type="ARBA" id="ARBA00022833"/>
    </source>
</evidence>
<evidence type="ECO:0000313" key="7">
    <source>
        <dbReference type="Proteomes" id="UP001549313"/>
    </source>
</evidence>
<dbReference type="SUPFAM" id="SSF51316">
    <property type="entry name" value="Mss4-like"/>
    <property type="match status" value="1"/>
</dbReference>
<reference evidence="6 7" key="1">
    <citation type="submission" date="2024-06" db="EMBL/GenBank/DDBJ databases">
        <title>Sorghum-associated microbial communities from plants grown in Nebraska, USA.</title>
        <authorList>
            <person name="Schachtman D."/>
        </authorList>
    </citation>
    <scope>NUCLEOTIDE SEQUENCE [LARGE SCALE GENOMIC DNA]</scope>
    <source>
        <strain evidence="6 7">2814</strain>
    </source>
</reference>
<comment type="similarity">
    <text evidence="1">Belongs to the Gfa family.</text>
</comment>
<name>A0ABV2RDI3_9CAUL</name>
<dbReference type="Pfam" id="PF04828">
    <property type="entry name" value="GFA"/>
    <property type="match status" value="1"/>
</dbReference>
<organism evidence="6 7">
    <name type="scientific">Brevundimonas faecalis</name>
    <dbReference type="NCBI Taxonomy" id="947378"/>
    <lineage>
        <taxon>Bacteria</taxon>
        <taxon>Pseudomonadati</taxon>
        <taxon>Pseudomonadota</taxon>
        <taxon>Alphaproteobacteria</taxon>
        <taxon>Caulobacterales</taxon>
        <taxon>Caulobacteraceae</taxon>
        <taxon>Brevundimonas</taxon>
    </lineage>
</organism>
<protein>
    <recommendedName>
        <fullName evidence="5">CENP-V/GFA domain-containing protein</fullName>
    </recommendedName>
</protein>
<dbReference type="Gene3D" id="3.90.1590.10">
    <property type="entry name" value="glutathione-dependent formaldehyde- activating enzyme (gfa)"/>
    <property type="match status" value="1"/>
</dbReference>
<evidence type="ECO:0000256" key="4">
    <source>
        <dbReference type="ARBA" id="ARBA00023239"/>
    </source>
</evidence>
<dbReference type="PROSITE" id="PS51891">
    <property type="entry name" value="CENP_V_GFA"/>
    <property type="match status" value="1"/>
</dbReference>
<evidence type="ECO:0000259" key="5">
    <source>
        <dbReference type="PROSITE" id="PS51891"/>
    </source>
</evidence>
<keyword evidence="4" id="KW-0456">Lyase</keyword>
<evidence type="ECO:0000313" key="6">
    <source>
        <dbReference type="EMBL" id="MET4684656.1"/>
    </source>
</evidence>
<dbReference type="EMBL" id="JBEPTF010000003">
    <property type="protein sequence ID" value="MET4684656.1"/>
    <property type="molecule type" value="Genomic_DNA"/>
</dbReference>
<dbReference type="RefSeq" id="WP_354089608.1">
    <property type="nucleotide sequence ID" value="NZ_JBEPTF010000003.1"/>
</dbReference>
<sequence length="142" mass="14987">MAGTEEAGRLSGRCLCGATTFTAVPQGGMHACHCESCRRTSGGVSLSVDCGDSVEVQGPVATYDSSEWAVREFCGACGSNLFWRLKAGGMTMTSVQAFDDPSAFAFENEIYIDSKPGNYAFAGERPRLTGAEVEAMYAPDEG</sequence>
<dbReference type="PANTHER" id="PTHR33337:SF40">
    <property type="entry name" value="CENP-V_GFA DOMAIN-CONTAINING PROTEIN-RELATED"/>
    <property type="match status" value="1"/>
</dbReference>
<evidence type="ECO:0000256" key="2">
    <source>
        <dbReference type="ARBA" id="ARBA00022723"/>
    </source>
</evidence>
<feature type="domain" description="CENP-V/GFA" evidence="5">
    <location>
        <begin position="10"/>
        <end position="107"/>
    </location>
</feature>
<dbReference type="PANTHER" id="PTHR33337">
    <property type="entry name" value="GFA DOMAIN-CONTAINING PROTEIN"/>
    <property type="match status" value="1"/>
</dbReference>
<gene>
    <name evidence="6" type="ORF">ABIE19_002593</name>
</gene>
<accession>A0ABV2RDI3</accession>
<dbReference type="InterPro" id="IPR006913">
    <property type="entry name" value="CENP-V/GFA"/>
</dbReference>